<dbReference type="AlphaFoldDB" id="A0A6I4TT29"/>
<dbReference type="OrthoDB" id="7365677at2"/>
<dbReference type="RefSeq" id="WP_161389936.1">
    <property type="nucleotide sequence ID" value="NZ_JBHSCP010000001.1"/>
</dbReference>
<comment type="caution">
    <text evidence="1">The sequence shown here is derived from an EMBL/GenBank/DDBJ whole genome shotgun (WGS) entry which is preliminary data.</text>
</comment>
<keyword evidence="2" id="KW-1185">Reference proteome</keyword>
<evidence type="ECO:0000313" key="2">
    <source>
        <dbReference type="Proteomes" id="UP000469430"/>
    </source>
</evidence>
<sequence>MEEIIAVACIFIGLPWVILHYITKWKTAATITNDDEVLLEELYRLAKRLDERMDTVERLVANDDPSFKPARIAPDLDADNQPLRELDRLLAKRGERK</sequence>
<gene>
    <name evidence="1" type="primary">pspB</name>
    <name evidence="1" type="ORF">GRI97_04695</name>
</gene>
<evidence type="ECO:0000313" key="1">
    <source>
        <dbReference type="EMBL" id="MXO98281.1"/>
    </source>
</evidence>
<dbReference type="InterPro" id="IPR009554">
    <property type="entry name" value="Phageshock_PspB"/>
</dbReference>
<name>A0A6I4TT29_9SPHN</name>
<dbReference type="Pfam" id="PF06667">
    <property type="entry name" value="PspB"/>
    <property type="match status" value="1"/>
</dbReference>
<accession>A0A6I4TT29</accession>
<proteinExistence type="predicted"/>
<dbReference type="NCBIfam" id="TIGR02976">
    <property type="entry name" value="phageshock_pspB"/>
    <property type="match status" value="1"/>
</dbReference>
<dbReference type="GO" id="GO:0009271">
    <property type="term" value="P:phage shock"/>
    <property type="evidence" value="ECO:0007669"/>
    <property type="project" value="InterPro"/>
</dbReference>
<dbReference type="Proteomes" id="UP000469430">
    <property type="component" value="Unassembled WGS sequence"/>
</dbReference>
<protein>
    <submittedName>
        <fullName evidence="1">Envelope stress response membrane protein PspB</fullName>
    </submittedName>
</protein>
<organism evidence="1 2">
    <name type="scientific">Croceibacterium xixiisoli</name>
    <dbReference type="NCBI Taxonomy" id="1476466"/>
    <lineage>
        <taxon>Bacteria</taxon>
        <taxon>Pseudomonadati</taxon>
        <taxon>Pseudomonadota</taxon>
        <taxon>Alphaproteobacteria</taxon>
        <taxon>Sphingomonadales</taxon>
        <taxon>Erythrobacteraceae</taxon>
        <taxon>Croceibacterium</taxon>
    </lineage>
</organism>
<reference evidence="1 2" key="1">
    <citation type="submission" date="2019-12" db="EMBL/GenBank/DDBJ databases">
        <title>Genomic-based taxomic classification of the family Erythrobacteraceae.</title>
        <authorList>
            <person name="Xu L."/>
        </authorList>
    </citation>
    <scope>NUCLEOTIDE SEQUENCE [LARGE SCALE GENOMIC DNA]</scope>
    <source>
        <strain evidence="1 2">S36</strain>
    </source>
</reference>
<dbReference type="EMBL" id="WTYJ01000001">
    <property type="protein sequence ID" value="MXO98281.1"/>
    <property type="molecule type" value="Genomic_DNA"/>
</dbReference>
<dbReference type="GO" id="GO:0006355">
    <property type="term" value="P:regulation of DNA-templated transcription"/>
    <property type="evidence" value="ECO:0007669"/>
    <property type="project" value="InterPro"/>
</dbReference>